<feature type="region of interest" description="Disordered" evidence="1">
    <location>
        <begin position="547"/>
        <end position="573"/>
    </location>
</feature>
<dbReference type="OrthoDB" id="7764420at2759"/>
<sequence length="649" mass="71542">MAHGIKKILIDNKKEELECNNNHQQTIDNICKNKMALNSLLLLDNCCHSSSNQNLLNQKNSSTTNTNALIATHHSLPPTHTATTTTLMNNSNGNKLTLNCTGASMSTATTTKSSSSPSLVASTQTSSTPKMGSRRIFTPQFKLQVLESYRSDNDCKGNQRATARKYGIHRRQIQKWLQCENNLRSIIANNPQNVRNNAIKSISKATAPILSQATSSRHRGVAGANTEKNGATYSCFTLANVKRNNVGSTTTTTTTTKSLSSSSSSFGDFICGNSNATAIETNKNLNFYFDNSHNANNSSNIYDDVPIDLSCNNQQQQSLMTKIKVESVARPIALHPSKIPFYNYATLAQSAQSISPAIASSSSCSSPRLIDISNSVVKSELITANPIDLSIPSVSHKRKYSTDNSSNSGDDNKKPIKLFRPYLESNFDDSDEKKQPKKEKDDEDDEVVQKFPIVWSNAYNFYPDHIQQPDYHPFLMSSPPTSFYSVSDSHPLVTPPSSTLSSPNDSGIVMNTSFQTFLPPSQASPVSGYDSSTSSIYSFNDNEVDLSQGNSPSYTSSHYDAPSPSPISSATMSPSVETKVPLSTSSSFLHDLKFKLHALDCYYNDADCKRNEKLVANKLKINCKIVEKWLRQENDLRHQQKQYHLQILV</sequence>
<feature type="compositionally biased region" description="Basic and acidic residues" evidence="1">
    <location>
        <begin position="431"/>
        <end position="440"/>
    </location>
</feature>
<dbReference type="InterPro" id="IPR018586">
    <property type="entry name" value="Brinker_DNA-bd"/>
</dbReference>
<evidence type="ECO:0000313" key="4">
    <source>
        <dbReference type="Proteomes" id="UP001107558"/>
    </source>
</evidence>
<dbReference type="AlphaFoldDB" id="A0A9J6CEW1"/>
<name>A0A9J6CEW1_POLVA</name>
<proteinExistence type="predicted"/>
<dbReference type="GO" id="GO:0043565">
    <property type="term" value="F:sequence-specific DNA binding"/>
    <property type="evidence" value="ECO:0007669"/>
    <property type="project" value="InterPro"/>
</dbReference>
<feature type="region of interest" description="Disordered" evidence="1">
    <location>
        <begin position="106"/>
        <end position="132"/>
    </location>
</feature>
<dbReference type="SUPFAM" id="SSF48295">
    <property type="entry name" value="TrpR-like"/>
    <property type="match status" value="1"/>
</dbReference>
<evidence type="ECO:0000313" key="3">
    <source>
        <dbReference type="EMBL" id="KAG5680315.1"/>
    </source>
</evidence>
<gene>
    <name evidence="3" type="ORF">PVAND_009827</name>
</gene>
<reference evidence="3" key="1">
    <citation type="submission" date="2021-03" db="EMBL/GenBank/DDBJ databases">
        <title>Chromosome level genome of the anhydrobiotic midge Polypedilum vanderplanki.</title>
        <authorList>
            <person name="Yoshida Y."/>
            <person name="Kikawada T."/>
            <person name="Gusev O."/>
        </authorList>
    </citation>
    <scope>NUCLEOTIDE SEQUENCE</scope>
    <source>
        <strain evidence="3">NIAS01</strain>
        <tissue evidence="3">Whole body or cell culture</tissue>
    </source>
</reference>
<accession>A0A9J6CEW1</accession>
<evidence type="ECO:0000256" key="1">
    <source>
        <dbReference type="SAM" id="MobiDB-lite"/>
    </source>
</evidence>
<dbReference type="EMBL" id="JADBJN010000001">
    <property type="protein sequence ID" value="KAG5680315.1"/>
    <property type="molecule type" value="Genomic_DNA"/>
</dbReference>
<comment type="caution">
    <text evidence="3">The sequence shown here is derived from an EMBL/GenBank/DDBJ whole genome shotgun (WGS) entry which is preliminary data.</text>
</comment>
<feature type="domain" description="Brinker DNA-binding" evidence="2">
    <location>
        <begin position="132"/>
        <end position="189"/>
    </location>
</feature>
<dbReference type="Gene3D" id="1.10.10.60">
    <property type="entry name" value="Homeodomain-like"/>
    <property type="match status" value="2"/>
</dbReference>
<dbReference type="Pfam" id="PF09607">
    <property type="entry name" value="BrkDBD"/>
    <property type="match status" value="2"/>
</dbReference>
<evidence type="ECO:0000259" key="2">
    <source>
        <dbReference type="Pfam" id="PF09607"/>
    </source>
</evidence>
<feature type="region of interest" description="Disordered" evidence="1">
    <location>
        <begin position="395"/>
        <end position="446"/>
    </location>
</feature>
<feature type="compositionally biased region" description="Low complexity" evidence="1">
    <location>
        <begin position="106"/>
        <end position="127"/>
    </location>
</feature>
<feature type="domain" description="Brinker DNA-binding" evidence="2">
    <location>
        <begin position="591"/>
        <end position="638"/>
    </location>
</feature>
<dbReference type="InterPro" id="IPR010921">
    <property type="entry name" value="Trp_repressor/repl_initiator"/>
</dbReference>
<dbReference type="Proteomes" id="UP001107558">
    <property type="component" value="Chromosome 1"/>
</dbReference>
<protein>
    <recommendedName>
        <fullName evidence="2">Brinker DNA-binding domain-containing protein</fullName>
    </recommendedName>
</protein>
<feature type="compositionally biased region" description="Polar residues" evidence="1">
    <location>
        <begin position="547"/>
        <end position="558"/>
    </location>
</feature>
<keyword evidence="4" id="KW-1185">Reference proteome</keyword>
<organism evidence="3 4">
    <name type="scientific">Polypedilum vanderplanki</name>
    <name type="common">Sleeping chironomid midge</name>
    <dbReference type="NCBI Taxonomy" id="319348"/>
    <lineage>
        <taxon>Eukaryota</taxon>
        <taxon>Metazoa</taxon>
        <taxon>Ecdysozoa</taxon>
        <taxon>Arthropoda</taxon>
        <taxon>Hexapoda</taxon>
        <taxon>Insecta</taxon>
        <taxon>Pterygota</taxon>
        <taxon>Neoptera</taxon>
        <taxon>Endopterygota</taxon>
        <taxon>Diptera</taxon>
        <taxon>Nematocera</taxon>
        <taxon>Chironomoidea</taxon>
        <taxon>Chironomidae</taxon>
        <taxon>Chironominae</taxon>
        <taxon>Polypedilum</taxon>
        <taxon>Polypedilum</taxon>
    </lineage>
</organism>